<evidence type="ECO:0000313" key="3">
    <source>
        <dbReference type="Proteomes" id="UP001595279"/>
    </source>
</evidence>
<keyword evidence="1" id="KW-0812">Transmembrane</keyword>
<dbReference type="Proteomes" id="UP001595279">
    <property type="component" value="Unassembled WGS sequence"/>
</dbReference>
<reference evidence="3" key="1">
    <citation type="journal article" date="2019" name="Int. J. Syst. Evol. Microbiol.">
        <title>The Global Catalogue of Microorganisms (GCM) 10K type strain sequencing project: providing services to taxonomists for standard genome sequencing and annotation.</title>
        <authorList>
            <consortium name="The Broad Institute Genomics Platform"/>
            <consortium name="The Broad Institute Genome Sequencing Center for Infectious Disease"/>
            <person name="Wu L."/>
            <person name="Ma J."/>
        </authorList>
    </citation>
    <scope>NUCLEOTIDE SEQUENCE [LARGE SCALE GENOMIC DNA]</scope>
    <source>
        <strain evidence="3">KCTC 13128</strain>
    </source>
</reference>
<keyword evidence="1" id="KW-0472">Membrane</keyword>
<sequence>MRKWLLIFPGLTLIFIGWLYFPFLEEERDLQEERYIKKESGEFVLHVKIGRKEDKIEVLRSLQYLGKESIEIEHRTPLASVSFGHRNHDFTGSPVHRRLNSGDIYLPKTDAIFSLNEENACKVYIHAEFTADGEEVVIDHAEELPFH</sequence>
<feature type="transmembrane region" description="Helical" evidence="1">
    <location>
        <begin position="6"/>
        <end position="24"/>
    </location>
</feature>
<dbReference type="RefSeq" id="WP_390270325.1">
    <property type="nucleotide sequence ID" value="NZ_JBHRSA010000028.1"/>
</dbReference>
<accession>A0ABV7CUU0</accession>
<gene>
    <name evidence="2" type="ORF">ACFOGI_06635</name>
</gene>
<dbReference type="EMBL" id="JBHRSA010000028">
    <property type="protein sequence ID" value="MFC3039925.1"/>
    <property type="molecule type" value="Genomic_DNA"/>
</dbReference>
<comment type="caution">
    <text evidence="2">The sequence shown here is derived from an EMBL/GenBank/DDBJ whole genome shotgun (WGS) entry which is preliminary data.</text>
</comment>
<evidence type="ECO:0000313" key="2">
    <source>
        <dbReference type="EMBL" id="MFC3039925.1"/>
    </source>
</evidence>
<name>A0ABV7CUU0_9BACI</name>
<evidence type="ECO:0000256" key="1">
    <source>
        <dbReference type="SAM" id="Phobius"/>
    </source>
</evidence>
<keyword evidence="3" id="KW-1185">Reference proteome</keyword>
<protein>
    <submittedName>
        <fullName evidence="2">Uncharacterized protein</fullName>
    </submittedName>
</protein>
<keyword evidence="1" id="KW-1133">Transmembrane helix</keyword>
<organism evidence="2 3">
    <name type="scientific">Virgibacillus xinjiangensis</name>
    <dbReference type="NCBI Taxonomy" id="393090"/>
    <lineage>
        <taxon>Bacteria</taxon>
        <taxon>Bacillati</taxon>
        <taxon>Bacillota</taxon>
        <taxon>Bacilli</taxon>
        <taxon>Bacillales</taxon>
        <taxon>Bacillaceae</taxon>
        <taxon>Virgibacillus</taxon>
    </lineage>
</organism>
<proteinExistence type="predicted"/>